<keyword evidence="4" id="KW-0677">Repeat</keyword>
<keyword evidence="16" id="KW-1185">Reference proteome</keyword>
<dbReference type="SUPFAM" id="SSF48726">
    <property type="entry name" value="Immunoglobulin"/>
    <property type="match status" value="6"/>
</dbReference>
<name>H9GSA7_ANOCA</name>
<evidence type="ECO:0000256" key="11">
    <source>
        <dbReference type="ARBA" id="ARBA00046458"/>
    </source>
</evidence>
<evidence type="ECO:0000256" key="6">
    <source>
        <dbReference type="ARBA" id="ARBA00023180"/>
    </source>
</evidence>
<dbReference type="AlphaFoldDB" id="H9GSA7"/>
<dbReference type="SMART" id="SM00408">
    <property type="entry name" value="IGc2"/>
    <property type="match status" value="4"/>
</dbReference>
<keyword evidence="13" id="KW-0472">Membrane</keyword>
<evidence type="ECO:0000256" key="5">
    <source>
        <dbReference type="ARBA" id="ARBA00022889"/>
    </source>
</evidence>
<dbReference type="PANTHER" id="PTHR46958">
    <property type="entry name" value="B-CELL RECEPTOR CD22"/>
    <property type="match status" value="1"/>
</dbReference>
<keyword evidence="6" id="KW-0325">Glycoprotein</keyword>
<feature type="transmembrane region" description="Helical" evidence="13">
    <location>
        <begin position="727"/>
        <end position="748"/>
    </location>
</feature>
<feature type="domain" description="Ig-like" evidence="14">
    <location>
        <begin position="533"/>
        <end position="625"/>
    </location>
</feature>
<organism evidence="15 16">
    <name type="scientific">Anolis carolinensis</name>
    <name type="common">Green anole</name>
    <name type="synonym">American chameleon</name>
    <dbReference type="NCBI Taxonomy" id="28377"/>
    <lineage>
        <taxon>Eukaryota</taxon>
        <taxon>Metazoa</taxon>
        <taxon>Chordata</taxon>
        <taxon>Craniata</taxon>
        <taxon>Vertebrata</taxon>
        <taxon>Euteleostomi</taxon>
        <taxon>Lepidosauria</taxon>
        <taxon>Squamata</taxon>
        <taxon>Bifurcata</taxon>
        <taxon>Unidentata</taxon>
        <taxon>Episquamata</taxon>
        <taxon>Toxicofera</taxon>
        <taxon>Iguania</taxon>
        <taxon>Dactyloidae</taxon>
        <taxon>Anolis</taxon>
    </lineage>
</organism>
<proteinExistence type="predicted"/>
<dbReference type="PANTHER" id="PTHR46958:SF1">
    <property type="entry name" value="B-CELL RECEPTOR CD22"/>
    <property type="match status" value="1"/>
</dbReference>
<dbReference type="Bgee" id="ENSACAG00000027130">
    <property type="expression patterns" value="Expressed in adrenal gland and 4 other cell types or tissues"/>
</dbReference>
<evidence type="ECO:0000256" key="13">
    <source>
        <dbReference type="SAM" id="Phobius"/>
    </source>
</evidence>
<dbReference type="InterPro" id="IPR007110">
    <property type="entry name" value="Ig-like_dom"/>
</dbReference>
<keyword evidence="13" id="KW-1133">Transmembrane helix</keyword>
<dbReference type="GO" id="GO:0030888">
    <property type="term" value="P:regulation of B cell proliferation"/>
    <property type="evidence" value="ECO:0000318"/>
    <property type="project" value="GO_Central"/>
</dbReference>
<reference evidence="15" key="3">
    <citation type="submission" date="2025-09" db="UniProtKB">
        <authorList>
            <consortium name="Ensembl"/>
        </authorList>
    </citation>
    <scope>IDENTIFICATION</scope>
</reference>
<keyword evidence="3" id="KW-0732">Signal</keyword>
<reference evidence="15" key="1">
    <citation type="submission" date="2009-12" db="EMBL/GenBank/DDBJ databases">
        <title>The Genome Sequence of Anolis carolinensis (Green Anole Lizard).</title>
        <authorList>
            <consortium name="The Genome Sequencing Platform"/>
            <person name="Di Palma F."/>
            <person name="Alfoldi J."/>
            <person name="Heiman D."/>
            <person name="Young S."/>
            <person name="Grabherr M."/>
            <person name="Johnson J."/>
            <person name="Lander E.S."/>
            <person name="Lindblad-Toh K."/>
        </authorList>
    </citation>
    <scope>NUCLEOTIDE SEQUENCE [LARGE SCALE GENOMIC DNA]</scope>
    <source>
        <strain evidence="15">JBL SC #1</strain>
    </source>
</reference>
<evidence type="ECO:0000256" key="9">
    <source>
        <dbReference type="ARBA" id="ARBA00041781"/>
    </source>
</evidence>
<dbReference type="Pfam" id="PF13927">
    <property type="entry name" value="Ig_3"/>
    <property type="match status" value="3"/>
</dbReference>
<dbReference type="eggNOG" id="KOG4475">
    <property type="taxonomic scope" value="Eukaryota"/>
</dbReference>
<feature type="domain" description="Ig-like" evidence="14">
    <location>
        <begin position="278"/>
        <end position="358"/>
    </location>
</feature>
<dbReference type="STRING" id="28377.ENSACAP00000019337"/>
<dbReference type="GO" id="GO:0007155">
    <property type="term" value="P:cell adhesion"/>
    <property type="evidence" value="ECO:0007669"/>
    <property type="project" value="UniProtKB-KW"/>
</dbReference>
<dbReference type="PROSITE" id="PS50835">
    <property type="entry name" value="IG_LIKE"/>
    <property type="match status" value="4"/>
</dbReference>
<dbReference type="GO" id="GO:0055037">
    <property type="term" value="C:recycling endosome"/>
    <property type="evidence" value="ECO:0000318"/>
    <property type="project" value="GO_Central"/>
</dbReference>
<dbReference type="GO" id="GO:0042609">
    <property type="term" value="F:CD4 receptor binding"/>
    <property type="evidence" value="ECO:0000318"/>
    <property type="project" value="GO_Central"/>
</dbReference>
<dbReference type="GO" id="GO:0033691">
    <property type="term" value="F:sialic acid binding"/>
    <property type="evidence" value="ECO:0000318"/>
    <property type="project" value="GO_Central"/>
</dbReference>
<dbReference type="CDD" id="cd00096">
    <property type="entry name" value="Ig"/>
    <property type="match status" value="1"/>
</dbReference>
<keyword evidence="7" id="KW-0393">Immunoglobulin domain</keyword>
<dbReference type="GeneTree" id="ENSGT01150000286924"/>
<evidence type="ECO:0000256" key="3">
    <source>
        <dbReference type="ARBA" id="ARBA00022729"/>
    </source>
</evidence>
<dbReference type="InterPro" id="IPR013783">
    <property type="entry name" value="Ig-like_fold"/>
</dbReference>
<feature type="region of interest" description="Disordered" evidence="12">
    <location>
        <begin position="874"/>
        <end position="905"/>
    </location>
</feature>
<evidence type="ECO:0000256" key="12">
    <source>
        <dbReference type="SAM" id="MobiDB-lite"/>
    </source>
</evidence>
<reference evidence="15" key="2">
    <citation type="submission" date="2025-08" db="UniProtKB">
        <authorList>
            <consortium name="Ensembl"/>
        </authorList>
    </citation>
    <scope>IDENTIFICATION</scope>
</reference>
<dbReference type="SMART" id="SM00409">
    <property type="entry name" value="IG"/>
    <property type="match status" value="6"/>
</dbReference>
<dbReference type="GO" id="GO:0042113">
    <property type="term" value="P:B cell activation"/>
    <property type="evidence" value="ECO:0000318"/>
    <property type="project" value="GO_Central"/>
</dbReference>
<evidence type="ECO:0000259" key="14">
    <source>
        <dbReference type="PROSITE" id="PS50835"/>
    </source>
</evidence>
<dbReference type="GO" id="GO:0009897">
    <property type="term" value="C:external side of plasma membrane"/>
    <property type="evidence" value="ECO:0000318"/>
    <property type="project" value="GO_Central"/>
</dbReference>
<dbReference type="Ensembl" id="ENSACAT00000026259.3">
    <property type="protein sequence ID" value="ENSACAP00000019337.2"/>
    <property type="gene ID" value="ENSACAG00000027130.3"/>
</dbReference>
<feature type="transmembrane region" description="Helical" evidence="13">
    <location>
        <begin position="21"/>
        <end position="42"/>
    </location>
</feature>
<comment type="subunit">
    <text evidence="11">Predominantly monomer of isoform CD22-beta. Also found as heterodimer of isoform CD22-beta and a shorter isoform. Interacts with PTPN6/SHP-1, LYN, SYK, PIK3R1/PIK3R2 and PLCG1 upon phosphorylation. Interacts with GRB2, INPP5D and SHC1 upon phosphorylation. May form a complex with INPP5D/SHIP, GRB2 and SHC1.</text>
</comment>
<dbReference type="InterPro" id="IPR056386">
    <property type="entry name" value="Ig_CD22"/>
</dbReference>
<keyword evidence="13" id="KW-0812">Transmembrane</keyword>
<dbReference type="Proteomes" id="UP000001646">
    <property type="component" value="Unplaced"/>
</dbReference>
<comment type="function">
    <text evidence="10">Most highly expressed siglec (sialic acid-binding immunoglobulin-like lectin) on B-cells that plays a role in various aspects of B-cell biology including differentiation, antigen presentation, and trafficking to bone marrow. Binds to alpha 2,6-linked sialic acid residues of surface molecules such as CD22 itself, CD45 and IgM in a cis configuration. Can also bind to ligands on other cells as an adhesion molecule in a trans configuration. Acts as an inhibitory coreceptor on the surface of B-cells and inhibits B-cell receptor induced signaling, characterized by inhibition of the calcium mobilization and cellular activation. Mechanistically, the immunoreceptor tyrosine-based inhibitory motif domain is phosphorylated by the Src kinase LYN, which in turn leads to the recruitment of the protein tyrosine phosphatase 1/PTPN6, leading to the negative regulation of BCR signaling. If this negative signaling from is of sufficient strength, apoptosis of the B-cell can be induced.</text>
</comment>
<dbReference type="GO" id="GO:0050859">
    <property type="term" value="P:negative regulation of B cell receptor signaling pathway"/>
    <property type="evidence" value="ECO:0000318"/>
    <property type="project" value="GO_Central"/>
</dbReference>
<evidence type="ECO:0000256" key="7">
    <source>
        <dbReference type="ARBA" id="ARBA00023319"/>
    </source>
</evidence>
<keyword evidence="5" id="KW-0130">Cell adhesion</keyword>
<dbReference type="InterPro" id="IPR003599">
    <property type="entry name" value="Ig_sub"/>
</dbReference>
<dbReference type="InParanoid" id="H9GSA7"/>
<protein>
    <recommendedName>
        <fullName evidence="8">B-cell receptor CD22</fullName>
    </recommendedName>
    <alternativeName>
        <fullName evidence="9">Sialic acid-binding Ig-like lectin 2</fullName>
    </alternativeName>
</protein>
<evidence type="ECO:0000256" key="1">
    <source>
        <dbReference type="ARBA" id="ARBA00004251"/>
    </source>
</evidence>
<dbReference type="HOGENOM" id="CLU_017949_0_0_1"/>
<dbReference type="Gene3D" id="2.60.40.10">
    <property type="entry name" value="Immunoglobulins"/>
    <property type="match status" value="6"/>
</dbReference>
<feature type="domain" description="Ig-like" evidence="14">
    <location>
        <begin position="631"/>
        <end position="714"/>
    </location>
</feature>
<comment type="subcellular location">
    <subcellularLocation>
        <location evidence="1">Cell membrane</location>
        <topology evidence="1">Single-pass type I membrane protein</topology>
    </subcellularLocation>
</comment>
<dbReference type="GO" id="GO:0005769">
    <property type="term" value="C:early endosome"/>
    <property type="evidence" value="ECO:0000318"/>
    <property type="project" value="GO_Central"/>
</dbReference>
<keyword evidence="2" id="KW-1003">Cell membrane</keyword>
<evidence type="ECO:0000256" key="2">
    <source>
        <dbReference type="ARBA" id="ARBA00022475"/>
    </source>
</evidence>
<evidence type="ECO:0000256" key="4">
    <source>
        <dbReference type="ARBA" id="ARBA00022737"/>
    </source>
</evidence>
<dbReference type="InterPro" id="IPR036179">
    <property type="entry name" value="Ig-like_dom_sf"/>
</dbReference>
<dbReference type="Pfam" id="PF24518">
    <property type="entry name" value="Ig_CD22"/>
    <property type="match status" value="1"/>
</dbReference>
<accession>H9GSA7</accession>
<dbReference type="GO" id="GO:0019903">
    <property type="term" value="F:protein phosphatase binding"/>
    <property type="evidence" value="ECO:0000318"/>
    <property type="project" value="GO_Central"/>
</dbReference>
<evidence type="ECO:0000313" key="16">
    <source>
        <dbReference type="Proteomes" id="UP000001646"/>
    </source>
</evidence>
<gene>
    <name evidence="15" type="primary">LOC103279952</name>
</gene>
<dbReference type="Pfam" id="PF13895">
    <property type="entry name" value="Ig_2"/>
    <property type="match status" value="1"/>
</dbReference>
<feature type="domain" description="Ig-like" evidence="14">
    <location>
        <begin position="365"/>
        <end position="450"/>
    </location>
</feature>
<evidence type="ECO:0000313" key="15">
    <source>
        <dbReference type="Ensembl" id="ENSACAP00000019337.2"/>
    </source>
</evidence>
<dbReference type="InterPro" id="IPR003598">
    <property type="entry name" value="Ig_sub2"/>
</dbReference>
<evidence type="ECO:0000256" key="8">
    <source>
        <dbReference type="ARBA" id="ARBA00040106"/>
    </source>
</evidence>
<sequence>MRHQLRDFFIFRLIASRFPEFWHIKVWLLHGHTMWCFLWMFFFEGVLCFENAIVISPNLLTAWKGSCVLIPCEITSKLRNISLIWWYNPFWHPSLKDYYGIMLYNASTASINHTSPVSTHFQDRVRFTGDLHNRNCSLKISQLQKSDTGMFGARLQGFDQYKHFKKWFLSTDITISDSPPKPKITFSPQEIQEKEKTYVTCSVSYHCPDEPVMVILTGLEEGRMIPQKAIERKRVAQTYLSFMPTWKDHRKQLTCLLKSHNGTEISRDAVELDVKYAPRGVQLTATPGITVTEGMKLSLKCLVNSSNPAASYQWKKNSGIIYYTEDQIEFDSVQEKHSGRYKCTAKNQFGTVDSNELTIDVQYPPKETKVQCPSCGNIREKNPVVLQCSSKGNPSIRRYEWFKHSEQSKISMQKELRFKAVQPSDSNTYFCKAYNGIGNSTSLPFTLDVQYGPKDVQIDILNLFPIKEEDIITFNCSVGSSNPKTNTYKLLNSRDVPVKSTTESNLITFPAKPGPITSYKCEACNDIACTQSPEITVDVHFAPKEVRAVRQPSGLIDEGAIVKLSCEVGRANPEELTYIWYKDTDQVLSETPILTIQKVTSRASGNYHCKAKNSVGIVSSSAVLLDVRYGPKDIHVSLNLQEAVIEGKDALLQCKNTANPSANVYKWYWNGEEMAQKNTPVLELRKVQVGQSGDYSCKVSNQVAEGQSQPMALIVYYSRATVLKRSLIGLGTVLALLALLGLLAYVLWRRKKNIDSDTGGTQRSGSFFVKKTKGERLCNNNNRENEVRADGSVGFLNQGSEGSVTYATVQFRSNLSEDRVVYSSINQPKPAVDPSDTSDIYSVVKKPGNTTTGDTKHDYENVDKMEEELHYSSLVNLAPRPGPTYGDSETESESEDSIQYASLKH</sequence>
<evidence type="ECO:0000256" key="10">
    <source>
        <dbReference type="ARBA" id="ARBA00045430"/>
    </source>
</evidence>